<dbReference type="AlphaFoldDB" id="A0A4T0VI03"/>
<evidence type="ECO:0000313" key="2">
    <source>
        <dbReference type="Proteomes" id="UP000305883"/>
    </source>
</evidence>
<proteinExistence type="predicted"/>
<comment type="caution">
    <text evidence="1">The sequence shown here is derived from an EMBL/GenBank/DDBJ whole genome shotgun (WGS) entry which is preliminary data.</text>
</comment>
<dbReference type="OrthoDB" id="5429442at2759"/>
<reference evidence="1 2" key="1">
    <citation type="journal article" date="2019" name="Genome Biol. Evol.">
        <title>Genomic Plasticity Mediated by Transposable Elements in the Plant Pathogenic Fungus Colletotrichum higginsianum.</title>
        <authorList>
            <person name="Tsushima A."/>
            <person name="Gan P."/>
            <person name="Kumakura N."/>
            <person name="Narusaka M."/>
            <person name="Takano Y."/>
            <person name="Narusaka Y."/>
            <person name="Shirasu K."/>
        </authorList>
    </citation>
    <scope>NUCLEOTIDE SEQUENCE [LARGE SCALE GENOMIC DNA]</scope>
    <source>
        <strain evidence="1 2">MAFF305635-RFP</strain>
    </source>
</reference>
<dbReference type="EMBL" id="MWPZ01000009">
    <property type="protein sequence ID" value="TIC91814.1"/>
    <property type="molecule type" value="Genomic_DNA"/>
</dbReference>
<dbReference type="Proteomes" id="UP000305883">
    <property type="component" value="Unassembled WGS sequence"/>
</dbReference>
<evidence type="ECO:0000313" key="1">
    <source>
        <dbReference type="EMBL" id="TIC91814.1"/>
    </source>
</evidence>
<name>A0A4T0VI03_9PEZI</name>
<protein>
    <submittedName>
        <fullName evidence="1">Uncharacterized protein</fullName>
    </submittedName>
</protein>
<accession>A0A4T0VI03</accession>
<sequence>MTTTAITPELLASSQFRATEDASWLKKVLDMSAFDHYDQIVALTFSVCTRNGTEDFTLDGCSTDVKVPLVFYQSLLLTNLGSAAFDTYDDNPLDPPEKRQYNKEMKEWLQKHFQVPGDYRPERIFAKFADAHWSQVSLVTNPFNKDDLKSVYEQWKNSSEKNASIGNAFEKVFQVIAVQRQNQGLTTIGTRFNLDAPPDLVHDQADISVVLDAALVTPVAVDLGSKKLSSRLVKVYLKISSSTPGTPVAIQPGGTIQVDIQSVTAPARSNPPQIQAAESWCDSKAQTLPGQAPFRVLVPIALD</sequence>
<gene>
    <name evidence="1" type="ORF">CH35J_010942</name>
</gene>
<organism evidence="1 2">
    <name type="scientific">Colletotrichum higginsianum</name>
    <dbReference type="NCBI Taxonomy" id="80884"/>
    <lineage>
        <taxon>Eukaryota</taxon>
        <taxon>Fungi</taxon>
        <taxon>Dikarya</taxon>
        <taxon>Ascomycota</taxon>
        <taxon>Pezizomycotina</taxon>
        <taxon>Sordariomycetes</taxon>
        <taxon>Hypocreomycetidae</taxon>
        <taxon>Glomerellales</taxon>
        <taxon>Glomerellaceae</taxon>
        <taxon>Colletotrichum</taxon>
        <taxon>Colletotrichum destructivum species complex</taxon>
    </lineage>
</organism>